<accession>A0A842IAL3</accession>
<feature type="transmembrane region" description="Helical" evidence="2">
    <location>
        <begin position="139"/>
        <end position="162"/>
    </location>
</feature>
<dbReference type="SUPFAM" id="SSF54631">
    <property type="entry name" value="CBS-domain pair"/>
    <property type="match status" value="1"/>
</dbReference>
<dbReference type="Pfam" id="PF04982">
    <property type="entry name" value="TM_HPP"/>
    <property type="match status" value="1"/>
</dbReference>
<name>A0A842IAL3_9RHOB</name>
<dbReference type="PROSITE" id="PS51257">
    <property type="entry name" value="PROKAR_LIPOPROTEIN"/>
    <property type="match status" value="1"/>
</dbReference>
<evidence type="ECO:0000256" key="1">
    <source>
        <dbReference type="PROSITE-ProRule" id="PRU00703"/>
    </source>
</evidence>
<dbReference type="InterPro" id="IPR007065">
    <property type="entry name" value="HPP"/>
</dbReference>
<proteinExistence type="predicted"/>
<feature type="transmembrane region" description="Helical" evidence="2">
    <location>
        <begin position="48"/>
        <end position="65"/>
    </location>
</feature>
<dbReference type="Pfam" id="PF00571">
    <property type="entry name" value="CBS"/>
    <property type="match status" value="2"/>
</dbReference>
<dbReference type="RefSeq" id="WP_185797757.1">
    <property type="nucleotide sequence ID" value="NZ_JACLQD010000003.1"/>
</dbReference>
<dbReference type="Proteomes" id="UP000555411">
    <property type="component" value="Unassembled WGS sequence"/>
</dbReference>
<keyword evidence="1" id="KW-0129">CBS domain</keyword>
<protein>
    <submittedName>
        <fullName evidence="4">HPP family protein</fullName>
    </submittedName>
</protein>
<evidence type="ECO:0000259" key="3">
    <source>
        <dbReference type="PROSITE" id="PS51371"/>
    </source>
</evidence>
<dbReference type="PANTHER" id="PTHR33741:SF5">
    <property type="entry name" value="TRANSMEMBRANE PROTEIN DDB_G0269096-RELATED"/>
    <property type="match status" value="1"/>
</dbReference>
<evidence type="ECO:0000313" key="5">
    <source>
        <dbReference type="Proteomes" id="UP000555411"/>
    </source>
</evidence>
<gene>
    <name evidence="4" type="ORF">H7F16_11565</name>
</gene>
<dbReference type="AlphaFoldDB" id="A0A842IAL3"/>
<evidence type="ECO:0000256" key="2">
    <source>
        <dbReference type="SAM" id="Phobius"/>
    </source>
</evidence>
<feature type="transmembrane region" description="Helical" evidence="2">
    <location>
        <begin position="71"/>
        <end position="91"/>
    </location>
</feature>
<dbReference type="SMART" id="SM00116">
    <property type="entry name" value="CBS"/>
    <property type="match status" value="2"/>
</dbReference>
<keyword evidence="5" id="KW-1185">Reference proteome</keyword>
<dbReference type="Gene3D" id="3.10.580.10">
    <property type="entry name" value="CBS-domain"/>
    <property type="match status" value="2"/>
</dbReference>
<dbReference type="InterPro" id="IPR000644">
    <property type="entry name" value="CBS_dom"/>
</dbReference>
<feature type="domain" description="CBS" evidence="3">
    <location>
        <begin position="241"/>
        <end position="299"/>
    </location>
</feature>
<dbReference type="PANTHER" id="PTHR33741">
    <property type="entry name" value="TRANSMEMBRANE PROTEIN DDB_G0269096-RELATED"/>
    <property type="match status" value="1"/>
</dbReference>
<feature type="transmembrane region" description="Helical" evidence="2">
    <location>
        <begin position="98"/>
        <end position="119"/>
    </location>
</feature>
<comment type="caution">
    <text evidence="4">The sequence shown here is derived from an EMBL/GenBank/DDBJ whole genome shotgun (WGS) entry which is preliminary data.</text>
</comment>
<dbReference type="InterPro" id="IPR046342">
    <property type="entry name" value="CBS_dom_sf"/>
</dbReference>
<dbReference type="PROSITE" id="PS51371">
    <property type="entry name" value="CBS"/>
    <property type="match status" value="1"/>
</dbReference>
<feature type="transmembrane region" description="Helical" evidence="2">
    <location>
        <begin position="20"/>
        <end position="41"/>
    </location>
</feature>
<organism evidence="4 5">
    <name type="scientific">Paragemmobacter straminiformis</name>
    <dbReference type="NCBI Taxonomy" id="2045119"/>
    <lineage>
        <taxon>Bacteria</taxon>
        <taxon>Pseudomonadati</taxon>
        <taxon>Pseudomonadota</taxon>
        <taxon>Alphaproteobacteria</taxon>
        <taxon>Rhodobacterales</taxon>
        <taxon>Paracoccaceae</taxon>
        <taxon>Paragemmobacter</taxon>
    </lineage>
</organism>
<keyword evidence="2" id="KW-0812">Transmembrane</keyword>
<keyword evidence="2" id="KW-0472">Membrane</keyword>
<evidence type="ECO:0000313" key="4">
    <source>
        <dbReference type="EMBL" id="MBC2836144.1"/>
    </source>
</evidence>
<keyword evidence="2" id="KW-1133">Transmembrane helix</keyword>
<dbReference type="EMBL" id="JACLQD010000003">
    <property type="protein sequence ID" value="MBC2836144.1"/>
    <property type="molecule type" value="Genomic_DNA"/>
</dbReference>
<reference evidence="4 5" key="1">
    <citation type="journal article" date="2017" name="Int. J. Syst. Evol. Microbiol.">
        <title>Gemmobacter straminiformis sp. nov., isolated from an artificial fountain.</title>
        <authorList>
            <person name="Kang J.Y."/>
            <person name="Kim M.J."/>
            <person name="Chun J."/>
            <person name="Son K.P."/>
            <person name="Jahng K.Y."/>
        </authorList>
    </citation>
    <scope>NUCLEOTIDE SEQUENCE [LARGE SCALE GENOMIC DNA]</scope>
    <source>
        <strain evidence="4 5">CAM-8</strain>
    </source>
</reference>
<dbReference type="InterPro" id="IPR058581">
    <property type="entry name" value="TM_HPP"/>
</dbReference>
<sequence length="355" mass="36301">MSRLLRMFGPVMPTPHAAEVTRAALGAALGLLACDLILWSLSGGDPTHLTLIAPFGASAFLIFVVPNSPLAQPFSAIAGNTLAALAALVTLQVTQTPLIAAPLAVALAIAAMGATRSFHPPAGAVALATVLAAGGAHPPTWAFALAPVAAGTALLVAAGIVWNHATGRVYPFRQPAPSPHGTKDPLPDRRLGLTPPELATILDRLRMTPNIGVEDLARVITAAETEAAAHHLGDLTAADIMSRDLVTVPPATPLATLAQEFRTHRFKTLPVTDGGHYAGLLDQAALLGLTDATLTAADLATPVETATPETTAATLMNLLSDGHQQAVPILNGTALAGLVTRSDLIALLAARLRGA</sequence>